<keyword evidence="5 11" id="KW-0808">Transferase</keyword>
<dbReference type="PRINTS" id="PR01100">
    <property type="entry name" value="SHIKIMTKNASE"/>
</dbReference>
<evidence type="ECO:0000256" key="7">
    <source>
        <dbReference type="ARBA" id="ARBA00022777"/>
    </source>
</evidence>
<evidence type="ECO:0000256" key="6">
    <source>
        <dbReference type="ARBA" id="ARBA00022741"/>
    </source>
</evidence>
<evidence type="ECO:0000256" key="11">
    <source>
        <dbReference type="HAMAP-Rule" id="MF_00109"/>
    </source>
</evidence>
<dbReference type="PANTHER" id="PTHR21087:SF16">
    <property type="entry name" value="SHIKIMATE KINASE 1, CHLOROPLASTIC"/>
    <property type="match status" value="1"/>
</dbReference>
<evidence type="ECO:0000256" key="4">
    <source>
        <dbReference type="ARBA" id="ARBA00022605"/>
    </source>
</evidence>
<evidence type="ECO:0000313" key="13">
    <source>
        <dbReference type="Proteomes" id="UP000664857"/>
    </source>
</evidence>
<dbReference type="CDD" id="cd00464">
    <property type="entry name" value="SK"/>
    <property type="match status" value="1"/>
</dbReference>
<reference evidence="12 13" key="1">
    <citation type="submission" date="2021-03" db="EMBL/GenBank/DDBJ databases">
        <title>Enterococcal diversity collection.</title>
        <authorList>
            <person name="Gilmore M.S."/>
            <person name="Schwartzman J."/>
            <person name="Van Tyne D."/>
            <person name="Martin M."/>
            <person name="Earl A.M."/>
            <person name="Manson A.L."/>
            <person name="Straub T."/>
            <person name="Salamzade R."/>
            <person name="Saavedra J."/>
            <person name="Lebreton F."/>
            <person name="Prichula J."/>
            <person name="Schaufler K."/>
            <person name="Gaca A."/>
            <person name="Sgardioli B."/>
            <person name="Wagenaar J."/>
            <person name="Strong T."/>
        </authorList>
    </citation>
    <scope>NUCLEOTIDE SEQUENCE [LARGE SCALE GENOMIC DNA]</scope>
    <source>
        <strain evidence="12 13">DIV0080</strain>
    </source>
</reference>
<protein>
    <recommendedName>
        <fullName evidence="3 11">Shikimate kinase</fullName>
        <shortName evidence="11">SK</shortName>
        <ecNumber evidence="3 11">2.7.1.71</ecNumber>
    </recommendedName>
</protein>
<evidence type="ECO:0000256" key="1">
    <source>
        <dbReference type="ARBA" id="ARBA00004842"/>
    </source>
</evidence>
<keyword evidence="13" id="KW-1185">Reference proteome</keyword>
<comment type="subunit">
    <text evidence="11">Monomer.</text>
</comment>
<keyword evidence="4 11" id="KW-0028">Amino-acid biosynthesis</keyword>
<dbReference type="EC" id="2.7.1.71" evidence="3 11"/>
<dbReference type="SUPFAM" id="SSF52540">
    <property type="entry name" value="P-loop containing nucleoside triphosphate hydrolases"/>
    <property type="match status" value="1"/>
</dbReference>
<dbReference type="RefSeq" id="WP_206966111.1">
    <property type="nucleotide sequence ID" value="NZ_JAFLVX010000018.1"/>
</dbReference>
<evidence type="ECO:0000256" key="5">
    <source>
        <dbReference type="ARBA" id="ARBA00022679"/>
    </source>
</evidence>
<dbReference type="EMBL" id="JAFLVX010000018">
    <property type="protein sequence ID" value="MBO0476774.1"/>
    <property type="molecule type" value="Genomic_DNA"/>
</dbReference>
<evidence type="ECO:0000256" key="10">
    <source>
        <dbReference type="ARBA" id="ARBA00048567"/>
    </source>
</evidence>
<feature type="binding site" evidence="11">
    <location>
        <position position="57"/>
    </location>
    <ligand>
        <name>substrate</name>
    </ligand>
</feature>
<gene>
    <name evidence="11" type="primary">aroK</name>
    <name evidence="12" type="ORF">DOK76_06810</name>
</gene>
<feature type="binding site" evidence="11">
    <location>
        <position position="15"/>
    </location>
    <ligand>
        <name>Mg(2+)</name>
        <dbReference type="ChEBI" id="CHEBI:18420"/>
    </ligand>
</feature>
<comment type="caution">
    <text evidence="11">Lacks conserved residue(s) required for the propagation of feature annotation.</text>
</comment>
<dbReference type="Gene3D" id="3.40.50.300">
    <property type="entry name" value="P-loop containing nucleotide triphosphate hydrolases"/>
    <property type="match status" value="1"/>
</dbReference>
<comment type="cofactor">
    <cofactor evidence="11">
        <name>Mg(2+)</name>
        <dbReference type="ChEBI" id="CHEBI:18420"/>
    </cofactor>
    <text evidence="11">Binds 1 Mg(2+) ion per subunit.</text>
</comment>
<dbReference type="InterPro" id="IPR000623">
    <property type="entry name" value="Shikimate_kinase/TSH1"/>
</dbReference>
<accession>A0ABS3HSN7</accession>
<comment type="catalytic activity">
    <reaction evidence="10 11">
        <text>shikimate + ATP = 3-phosphoshikimate + ADP + H(+)</text>
        <dbReference type="Rhea" id="RHEA:13121"/>
        <dbReference type="ChEBI" id="CHEBI:15378"/>
        <dbReference type="ChEBI" id="CHEBI:30616"/>
        <dbReference type="ChEBI" id="CHEBI:36208"/>
        <dbReference type="ChEBI" id="CHEBI:145989"/>
        <dbReference type="ChEBI" id="CHEBI:456216"/>
        <dbReference type="EC" id="2.7.1.71"/>
    </reaction>
</comment>
<dbReference type="Proteomes" id="UP000664857">
    <property type="component" value="Unassembled WGS sequence"/>
</dbReference>
<feature type="binding site" evidence="11">
    <location>
        <position position="33"/>
    </location>
    <ligand>
        <name>substrate</name>
    </ligand>
</feature>
<evidence type="ECO:0000256" key="3">
    <source>
        <dbReference type="ARBA" id="ARBA00012154"/>
    </source>
</evidence>
<feature type="binding site" evidence="11">
    <location>
        <position position="136"/>
    </location>
    <ligand>
        <name>substrate</name>
    </ligand>
</feature>
<name>A0ABS3HSN7_9ENTE</name>
<dbReference type="HAMAP" id="MF_00109">
    <property type="entry name" value="Shikimate_kinase"/>
    <property type="match status" value="1"/>
</dbReference>
<comment type="similarity">
    <text evidence="2 11">Belongs to the shikimate kinase family.</text>
</comment>
<keyword evidence="6 11" id="KW-0547">Nucleotide-binding</keyword>
<keyword evidence="7 11" id="KW-0418">Kinase</keyword>
<evidence type="ECO:0000256" key="9">
    <source>
        <dbReference type="ARBA" id="ARBA00023141"/>
    </source>
</evidence>
<dbReference type="Pfam" id="PF01202">
    <property type="entry name" value="SKI"/>
    <property type="match status" value="1"/>
</dbReference>
<dbReference type="GO" id="GO:0016301">
    <property type="term" value="F:kinase activity"/>
    <property type="evidence" value="ECO:0007669"/>
    <property type="project" value="UniProtKB-KW"/>
</dbReference>
<keyword evidence="11" id="KW-0479">Metal-binding</keyword>
<keyword evidence="9 11" id="KW-0057">Aromatic amino acid biosynthesis</keyword>
<comment type="caution">
    <text evidence="12">The sequence shown here is derived from an EMBL/GenBank/DDBJ whole genome shotgun (WGS) entry which is preliminary data.</text>
</comment>
<comment type="function">
    <text evidence="11">Catalyzes the specific phosphorylation of the 3-hydroxyl group of shikimic acid using ATP as a cosubstrate.</text>
</comment>
<feature type="binding site" evidence="11">
    <location>
        <position position="118"/>
    </location>
    <ligand>
        <name>ATP</name>
        <dbReference type="ChEBI" id="CHEBI:30616"/>
    </ligand>
</feature>
<comment type="pathway">
    <text evidence="1 11">Metabolic intermediate biosynthesis; chorismate biosynthesis; chorismate from D-erythrose 4-phosphate and phosphoenolpyruvate: step 5/7.</text>
</comment>
<evidence type="ECO:0000256" key="8">
    <source>
        <dbReference type="ARBA" id="ARBA00022840"/>
    </source>
</evidence>
<dbReference type="InterPro" id="IPR027417">
    <property type="entry name" value="P-loop_NTPase"/>
</dbReference>
<sequence>MSGIILVGFMGSGKSTVGKQLAEALHCEFIEMDQEIERKTNQTIPEIFASKGEIFFRETEYQVLTESIQKKAVVATGGGVVTFDKSKALLKRESPVIYLKGHVDTLFSRIVNDQHNKRPLATAKTKQEIAEMMSQRETLYEEVATHTIVIDDLPVSDIVSIIMKEIKGMRL</sequence>
<keyword evidence="11" id="KW-0460">Magnesium</keyword>
<dbReference type="PROSITE" id="PS01128">
    <property type="entry name" value="SHIKIMATE_KINASE"/>
    <property type="match status" value="1"/>
</dbReference>
<dbReference type="InterPro" id="IPR031322">
    <property type="entry name" value="Shikimate/glucono_kinase"/>
</dbReference>
<dbReference type="PANTHER" id="PTHR21087">
    <property type="entry name" value="SHIKIMATE KINASE"/>
    <property type="match status" value="1"/>
</dbReference>
<evidence type="ECO:0000256" key="2">
    <source>
        <dbReference type="ARBA" id="ARBA00006997"/>
    </source>
</evidence>
<dbReference type="InterPro" id="IPR023000">
    <property type="entry name" value="Shikimate_kinase_CS"/>
</dbReference>
<feature type="binding site" evidence="11">
    <location>
        <position position="78"/>
    </location>
    <ligand>
        <name>substrate</name>
    </ligand>
</feature>
<evidence type="ECO:0000313" key="12">
    <source>
        <dbReference type="EMBL" id="MBO0476774.1"/>
    </source>
</evidence>
<keyword evidence="11" id="KW-0963">Cytoplasm</keyword>
<proteinExistence type="inferred from homology"/>
<keyword evidence="8 11" id="KW-0067">ATP-binding</keyword>
<comment type="subcellular location">
    <subcellularLocation>
        <location evidence="11">Cytoplasm</location>
    </subcellularLocation>
</comment>
<organism evidence="12 13">
    <name type="scientific">Candidatus Vagococcus giribetii</name>
    <dbReference type="NCBI Taxonomy" id="2230876"/>
    <lineage>
        <taxon>Bacteria</taxon>
        <taxon>Bacillati</taxon>
        <taxon>Bacillota</taxon>
        <taxon>Bacilli</taxon>
        <taxon>Lactobacillales</taxon>
        <taxon>Enterococcaceae</taxon>
        <taxon>Vagococcus</taxon>
    </lineage>
</organism>
<feature type="binding site" evidence="11">
    <location>
        <begin position="11"/>
        <end position="16"/>
    </location>
    <ligand>
        <name>ATP</name>
        <dbReference type="ChEBI" id="CHEBI:30616"/>
    </ligand>
</feature>